<evidence type="ECO:0000256" key="3">
    <source>
        <dbReference type="ARBA" id="ARBA00023125"/>
    </source>
</evidence>
<sequence length="314" mass="34338">MSAAVYDLSIHQLRTFLEVARTGNLTKAANRLGYAQSSVTVHIRTLERRLGVRLFHRHSQGVRLTDEGESVIGHASRLFEVIDDMVRSVGSSEPVRGRVAIGGPAVLTSYYLGPLLRKCHQVYPELRLSTRTLRPSDIEKTVRTGEVDLGFVLTEDCGDDQLRDGPLHWRTLCAVDFVAVSTTKAGARVDDVVLVDDPECVAQQVMAREFRRQFGRPLPSLEVGSIASAVDNLRDTTNVAFVPYVAVKEKIDRGELSIVSHFPSAHVHARAIWRAEMTNAPTLTAVVRHAVEVLSDPVAELATVAPTCALATAG</sequence>
<organism evidence="6 7">
    <name type="scientific">Saccharothrix hoggarensis</name>
    <dbReference type="NCBI Taxonomy" id="913853"/>
    <lineage>
        <taxon>Bacteria</taxon>
        <taxon>Bacillati</taxon>
        <taxon>Actinomycetota</taxon>
        <taxon>Actinomycetes</taxon>
        <taxon>Pseudonocardiales</taxon>
        <taxon>Pseudonocardiaceae</taxon>
        <taxon>Saccharothrix</taxon>
    </lineage>
</organism>
<reference evidence="7" key="1">
    <citation type="journal article" date="2019" name="Int. J. Syst. Evol. Microbiol.">
        <title>The Global Catalogue of Microorganisms (GCM) 10K type strain sequencing project: providing services to taxonomists for standard genome sequencing and annotation.</title>
        <authorList>
            <consortium name="The Broad Institute Genomics Platform"/>
            <consortium name="The Broad Institute Genome Sequencing Center for Infectious Disease"/>
            <person name="Wu L."/>
            <person name="Ma J."/>
        </authorList>
    </citation>
    <scope>NUCLEOTIDE SEQUENCE [LARGE SCALE GENOMIC DNA]</scope>
    <source>
        <strain evidence="7">CCUG 60214</strain>
    </source>
</reference>
<accession>A0ABW3R3Z6</accession>
<keyword evidence="3" id="KW-0238">DNA-binding</keyword>
<evidence type="ECO:0000313" key="6">
    <source>
        <dbReference type="EMBL" id="MFD1151691.1"/>
    </source>
</evidence>
<dbReference type="EMBL" id="JBHTLK010000265">
    <property type="protein sequence ID" value="MFD1151691.1"/>
    <property type="molecule type" value="Genomic_DNA"/>
</dbReference>
<dbReference type="PANTHER" id="PTHR30126:SF40">
    <property type="entry name" value="HTH-TYPE TRANSCRIPTIONAL REGULATOR GLTR"/>
    <property type="match status" value="1"/>
</dbReference>
<evidence type="ECO:0000256" key="4">
    <source>
        <dbReference type="ARBA" id="ARBA00023163"/>
    </source>
</evidence>
<dbReference type="PANTHER" id="PTHR30126">
    <property type="entry name" value="HTH-TYPE TRANSCRIPTIONAL REGULATOR"/>
    <property type="match status" value="1"/>
</dbReference>
<dbReference type="InterPro" id="IPR005119">
    <property type="entry name" value="LysR_subst-bd"/>
</dbReference>
<evidence type="ECO:0000256" key="1">
    <source>
        <dbReference type="ARBA" id="ARBA00009437"/>
    </source>
</evidence>
<gene>
    <name evidence="6" type="ORF">ACFQ3T_31540</name>
</gene>
<evidence type="ECO:0000256" key="2">
    <source>
        <dbReference type="ARBA" id="ARBA00023015"/>
    </source>
</evidence>
<keyword evidence="2" id="KW-0805">Transcription regulation</keyword>
<proteinExistence type="inferred from homology"/>
<dbReference type="Proteomes" id="UP001597168">
    <property type="component" value="Unassembled WGS sequence"/>
</dbReference>
<keyword evidence="4" id="KW-0804">Transcription</keyword>
<dbReference type="RefSeq" id="WP_380728930.1">
    <property type="nucleotide sequence ID" value="NZ_JBHTLK010000265.1"/>
</dbReference>
<dbReference type="Gene3D" id="3.40.190.10">
    <property type="entry name" value="Periplasmic binding protein-like II"/>
    <property type="match status" value="2"/>
</dbReference>
<dbReference type="SUPFAM" id="SSF53850">
    <property type="entry name" value="Periplasmic binding protein-like II"/>
    <property type="match status" value="1"/>
</dbReference>
<dbReference type="PRINTS" id="PR00039">
    <property type="entry name" value="HTHLYSR"/>
</dbReference>
<protein>
    <submittedName>
        <fullName evidence="6">LysR family transcriptional regulator</fullName>
    </submittedName>
</protein>
<dbReference type="CDD" id="cd05466">
    <property type="entry name" value="PBP2_LTTR_substrate"/>
    <property type="match status" value="1"/>
</dbReference>
<comment type="caution">
    <text evidence="6">The sequence shown here is derived from an EMBL/GenBank/DDBJ whole genome shotgun (WGS) entry which is preliminary data.</text>
</comment>
<keyword evidence="7" id="KW-1185">Reference proteome</keyword>
<feature type="domain" description="HTH lysR-type" evidence="5">
    <location>
        <begin position="8"/>
        <end position="65"/>
    </location>
</feature>
<name>A0ABW3R3Z6_9PSEU</name>
<evidence type="ECO:0000313" key="7">
    <source>
        <dbReference type="Proteomes" id="UP001597168"/>
    </source>
</evidence>
<dbReference type="InterPro" id="IPR036390">
    <property type="entry name" value="WH_DNA-bd_sf"/>
</dbReference>
<dbReference type="InterPro" id="IPR036388">
    <property type="entry name" value="WH-like_DNA-bd_sf"/>
</dbReference>
<dbReference type="SUPFAM" id="SSF46785">
    <property type="entry name" value="Winged helix' DNA-binding domain"/>
    <property type="match status" value="1"/>
</dbReference>
<dbReference type="PROSITE" id="PS50931">
    <property type="entry name" value="HTH_LYSR"/>
    <property type="match status" value="1"/>
</dbReference>
<dbReference type="Gene3D" id="1.10.10.10">
    <property type="entry name" value="Winged helix-like DNA-binding domain superfamily/Winged helix DNA-binding domain"/>
    <property type="match status" value="1"/>
</dbReference>
<dbReference type="Pfam" id="PF03466">
    <property type="entry name" value="LysR_substrate"/>
    <property type="match status" value="1"/>
</dbReference>
<dbReference type="Pfam" id="PF00126">
    <property type="entry name" value="HTH_1"/>
    <property type="match status" value="1"/>
</dbReference>
<comment type="similarity">
    <text evidence="1">Belongs to the LysR transcriptional regulatory family.</text>
</comment>
<dbReference type="InterPro" id="IPR000847">
    <property type="entry name" value="LysR_HTH_N"/>
</dbReference>
<evidence type="ECO:0000259" key="5">
    <source>
        <dbReference type="PROSITE" id="PS50931"/>
    </source>
</evidence>